<proteinExistence type="predicted"/>
<sequence>FQAELYKQKDGVAMGSCLAPSLADVFMIKLEQKLNKLSFNKPQLYLRYVDDVFCYAFFGSVPTPQLIETQLKRLTDILGDNGYPSHIIRKGTLEGKVIAKRLENPKHRKVIKLQSKLRNIFFILPYFGEETFVLGQRIKKLCKQMIPTVDLQIAYKKTLTLKSIFLPIQKGLDESKKMKNILYSIPCTNCDFKYFGETSRDINIRIEEHRYDVRRHAPNSKIVQHVHEKKHVMDFNNAITVAHETNWKRRTIKESLLTHSAGGKNINDVKFKLNIY</sequence>
<organism evidence="2 4">
    <name type="scientific">Didymodactylos carnosus</name>
    <dbReference type="NCBI Taxonomy" id="1234261"/>
    <lineage>
        <taxon>Eukaryota</taxon>
        <taxon>Metazoa</taxon>
        <taxon>Spiralia</taxon>
        <taxon>Gnathifera</taxon>
        <taxon>Rotifera</taxon>
        <taxon>Eurotatoria</taxon>
        <taxon>Bdelloidea</taxon>
        <taxon>Philodinida</taxon>
        <taxon>Philodinidae</taxon>
        <taxon>Didymodactylos</taxon>
    </lineage>
</organism>
<dbReference type="OrthoDB" id="9999961at2759"/>
<keyword evidence="4" id="KW-1185">Reference proteome</keyword>
<dbReference type="InterPro" id="IPR000477">
    <property type="entry name" value="RT_dom"/>
</dbReference>
<evidence type="ECO:0000313" key="2">
    <source>
        <dbReference type="EMBL" id="CAF1590746.1"/>
    </source>
</evidence>
<dbReference type="EMBL" id="CAJOBC010099745">
    <property type="protein sequence ID" value="CAF4462607.1"/>
    <property type="molecule type" value="Genomic_DNA"/>
</dbReference>
<evidence type="ECO:0000313" key="3">
    <source>
        <dbReference type="EMBL" id="CAF4462607.1"/>
    </source>
</evidence>
<dbReference type="Proteomes" id="UP000681722">
    <property type="component" value="Unassembled WGS sequence"/>
</dbReference>
<feature type="non-terminal residue" evidence="2">
    <location>
        <position position="1"/>
    </location>
</feature>
<dbReference type="EMBL" id="CAJNOQ010033590">
    <property type="protein sequence ID" value="CAF1590746.1"/>
    <property type="molecule type" value="Genomic_DNA"/>
</dbReference>
<dbReference type="AlphaFoldDB" id="A0A816A1F5"/>
<dbReference type="Proteomes" id="UP000663829">
    <property type="component" value="Unassembled WGS sequence"/>
</dbReference>
<reference evidence="2" key="1">
    <citation type="submission" date="2021-02" db="EMBL/GenBank/DDBJ databases">
        <authorList>
            <person name="Nowell W R."/>
        </authorList>
    </citation>
    <scope>NUCLEOTIDE SEQUENCE</scope>
</reference>
<feature type="domain" description="Reverse transcriptase" evidence="1">
    <location>
        <begin position="1"/>
        <end position="124"/>
    </location>
</feature>
<accession>A0A816A1F5</accession>
<dbReference type="PANTHER" id="PTHR21301">
    <property type="entry name" value="REVERSE TRANSCRIPTASE"/>
    <property type="match status" value="1"/>
</dbReference>
<comment type="caution">
    <text evidence="2">The sequence shown here is derived from an EMBL/GenBank/DDBJ whole genome shotgun (WGS) entry which is preliminary data.</text>
</comment>
<evidence type="ECO:0000313" key="4">
    <source>
        <dbReference type="Proteomes" id="UP000663829"/>
    </source>
</evidence>
<dbReference type="PANTHER" id="PTHR21301:SF10">
    <property type="entry name" value="REVERSE TRANSCRIPTASE DOMAIN-CONTAINING PROTEIN"/>
    <property type="match status" value="1"/>
</dbReference>
<name>A0A816A1F5_9BILA</name>
<gene>
    <name evidence="2" type="ORF">GPM918_LOCUS41735</name>
    <name evidence="3" type="ORF">SRO942_LOCUS42839</name>
</gene>
<evidence type="ECO:0000259" key="1">
    <source>
        <dbReference type="PROSITE" id="PS50878"/>
    </source>
</evidence>
<dbReference type="PROSITE" id="PS50878">
    <property type="entry name" value="RT_POL"/>
    <property type="match status" value="1"/>
</dbReference>
<protein>
    <recommendedName>
        <fullName evidence="1">Reverse transcriptase domain-containing protein</fullName>
    </recommendedName>
</protein>